<dbReference type="Proteomes" id="UP000244060">
    <property type="component" value="Unassembled WGS sequence"/>
</dbReference>
<evidence type="ECO:0000256" key="1">
    <source>
        <dbReference type="ARBA" id="ARBA00004651"/>
    </source>
</evidence>
<dbReference type="RefSeq" id="WP_101342031.1">
    <property type="nucleotide sequence ID" value="NZ_CP090024.1"/>
</dbReference>
<dbReference type="GO" id="GO:0005886">
    <property type="term" value="C:plasma membrane"/>
    <property type="evidence" value="ECO:0007669"/>
    <property type="project" value="UniProtKB-SubCell"/>
</dbReference>
<keyword evidence="10" id="KW-1185">Reference proteome</keyword>
<comment type="subcellular location">
    <subcellularLocation>
        <location evidence="1 8">Cell membrane</location>
        <topology evidence="1 8">Multi-pass membrane protein</topology>
    </subcellularLocation>
</comment>
<evidence type="ECO:0000256" key="7">
    <source>
        <dbReference type="ARBA" id="ARBA00023136"/>
    </source>
</evidence>
<keyword evidence="6 8" id="KW-1133">Transmembrane helix</keyword>
<dbReference type="InterPro" id="IPR002781">
    <property type="entry name" value="TM_pro_TauE-like"/>
</dbReference>
<feature type="transmembrane region" description="Helical" evidence="8">
    <location>
        <begin position="230"/>
        <end position="248"/>
    </location>
</feature>
<dbReference type="EMBL" id="QAOT01000019">
    <property type="protein sequence ID" value="PTR13849.1"/>
    <property type="molecule type" value="Genomic_DNA"/>
</dbReference>
<evidence type="ECO:0000256" key="3">
    <source>
        <dbReference type="ARBA" id="ARBA00022448"/>
    </source>
</evidence>
<dbReference type="OrthoDB" id="9807082at2"/>
<keyword evidence="5 8" id="KW-0812">Transmembrane</keyword>
<dbReference type="PANTHER" id="PTHR30269">
    <property type="entry name" value="TRANSMEMBRANE PROTEIN YFCA"/>
    <property type="match status" value="1"/>
</dbReference>
<dbReference type="AlphaFoldDB" id="A0A2T5JUK4"/>
<evidence type="ECO:0000256" key="6">
    <source>
        <dbReference type="ARBA" id="ARBA00022989"/>
    </source>
</evidence>
<reference evidence="9 10" key="1">
    <citation type="submission" date="2018-04" db="EMBL/GenBank/DDBJ databases">
        <title>Genomic Encyclopedia of Type Strains, Phase III (KMG-III): the genomes of soil and plant-associated and newly described type strains.</title>
        <authorList>
            <person name="Whitman W."/>
        </authorList>
    </citation>
    <scope>NUCLEOTIDE SEQUENCE [LARGE SCALE GENOMIC DNA]</scope>
    <source>
        <strain evidence="9 10">KA25</strain>
    </source>
</reference>
<comment type="caution">
    <text evidence="9">The sequence shown here is derived from an EMBL/GenBank/DDBJ whole genome shotgun (WGS) entry which is preliminary data.</text>
</comment>
<feature type="transmembrane region" description="Helical" evidence="8">
    <location>
        <begin position="73"/>
        <end position="92"/>
    </location>
</feature>
<evidence type="ECO:0000256" key="2">
    <source>
        <dbReference type="ARBA" id="ARBA00009142"/>
    </source>
</evidence>
<evidence type="ECO:0000313" key="10">
    <source>
        <dbReference type="Proteomes" id="UP000244060"/>
    </source>
</evidence>
<keyword evidence="4 8" id="KW-1003">Cell membrane</keyword>
<evidence type="ECO:0000313" key="9">
    <source>
        <dbReference type="EMBL" id="PTR13849.1"/>
    </source>
</evidence>
<organism evidence="9 10">
    <name type="scientific">Cereibacter azotoformans</name>
    <dbReference type="NCBI Taxonomy" id="43057"/>
    <lineage>
        <taxon>Bacteria</taxon>
        <taxon>Pseudomonadati</taxon>
        <taxon>Pseudomonadota</taxon>
        <taxon>Alphaproteobacteria</taxon>
        <taxon>Rhodobacterales</taxon>
        <taxon>Paracoccaceae</taxon>
        <taxon>Cereibacter</taxon>
    </lineage>
</organism>
<dbReference type="InterPro" id="IPR052017">
    <property type="entry name" value="TSUP"/>
</dbReference>
<keyword evidence="3" id="KW-0813">Transport</keyword>
<dbReference type="PANTHER" id="PTHR30269:SF0">
    <property type="entry name" value="MEMBRANE TRANSPORTER PROTEIN YFCA-RELATED"/>
    <property type="match status" value="1"/>
</dbReference>
<comment type="similarity">
    <text evidence="2 8">Belongs to the 4-toluene sulfonate uptake permease (TSUP) (TC 2.A.102) family.</text>
</comment>
<keyword evidence="7 8" id="KW-0472">Membrane</keyword>
<evidence type="ECO:0000256" key="4">
    <source>
        <dbReference type="ARBA" id="ARBA00022475"/>
    </source>
</evidence>
<dbReference type="Pfam" id="PF01925">
    <property type="entry name" value="TauE"/>
    <property type="match status" value="1"/>
</dbReference>
<evidence type="ECO:0000256" key="5">
    <source>
        <dbReference type="ARBA" id="ARBA00022692"/>
    </source>
</evidence>
<feature type="transmembrane region" description="Helical" evidence="8">
    <location>
        <begin position="40"/>
        <end position="61"/>
    </location>
</feature>
<accession>A0A2T5JUK4</accession>
<proteinExistence type="inferred from homology"/>
<feature type="transmembrane region" description="Helical" evidence="8">
    <location>
        <begin position="98"/>
        <end position="117"/>
    </location>
</feature>
<name>A0A2T5JUK4_9RHOB</name>
<evidence type="ECO:0000256" key="8">
    <source>
        <dbReference type="RuleBase" id="RU363041"/>
    </source>
</evidence>
<sequence>MTVYLVLILAGLAAGALNAVAGGGTFLSFPALVWTGVPPIMANATATLAALPGYLGSAWAFRADIRRGRGLPVRLVLMVSAAGGILGAALLLVTPNAVFSGIVPWLLAFATAAFAFGPAITRQVARAGRGAPGLPQSAAVLLAVTTYGGYFNGGVGILLLAAFGLIGLTDLKEMNGLKNLVSSVLSAVSVAVYVAAGLIVWKQALVLGAASAVGGYIGAALSRRIHNVKAIRVFITLVGATMSLAFFLQ</sequence>
<protein>
    <recommendedName>
        <fullName evidence="8">Probable membrane transporter protein</fullName>
    </recommendedName>
</protein>
<feature type="transmembrane region" description="Helical" evidence="8">
    <location>
        <begin position="180"/>
        <end position="201"/>
    </location>
</feature>
<gene>
    <name evidence="9" type="ORF">C8J28_11914</name>
</gene>
<feature type="transmembrane region" description="Helical" evidence="8">
    <location>
        <begin position="138"/>
        <end position="168"/>
    </location>
</feature>